<dbReference type="OrthoDB" id="6082399at2759"/>
<sequence length="525" mass="61184">MALTYLLDLQNAISSAYTFDYFVSFTEIQTSDKSTENCRCSHYLEGGFKDGVSKQHILDILEISISYCMCPHVLQNQSFAQVTNQGEDSYIDTDNHISVQPNFFDSWTLKRFEMNFPTCNNRIRNSVKQTAGVYWTHLTVFFGKEKFIVSMLKYCKKKMYDVPLFTLLHNLSVCLLSVLHENSSILYEVVSNYPRSILSAPINFTVHKNGRVLNCDHGAFSLVLELKMFHDFKMLYKIVRKDRYLSKEAKVSGMDFCNLLSDTMNNLIIHKNEDDLEYLLSVKKLPLESYASLFYLIYKSVLHGDTVAIKKFVEYGFNVNTEVNECSILVWAEQLNFPEIVALLLKAGARRVANPMYEEFRNVIITYEDYYVKLADPEYDRLSVLHRLYENTNPSVFFDTYPAPHTLNSAIPSFHVMKYFLLHGKDLGNIDDFLFMLPYYRYFIRDSHIFHLIIRSNSSMRLQVNDIDSIVKFKSLNSNFNNDELFNLLSEITNYSLSTNEIQAFEKIYFIRVTMPTSEDVKKFL</sequence>
<protein>
    <submittedName>
        <fullName evidence="1">Uncharacterized protein</fullName>
    </submittedName>
</protein>
<name>A0A6J8CXB2_MYTCO</name>
<accession>A0A6J8CXB2</accession>
<dbReference type="AlphaFoldDB" id="A0A6J8CXB2"/>
<proteinExistence type="predicted"/>
<evidence type="ECO:0000313" key="2">
    <source>
        <dbReference type="Proteomes" id="UP000507470"/>
    </source>
</evidence>
<keyword evidence="2" id="KW-1185">Reference proteome</keyword>
<dbReference type="EMBL" id="CACVKT020006043">
    <property type="protein sequence ID" value="CAC5399654.1"/>
    <property type="molecule type" value="Genomic_DNA"/>
</dbReference>
<organism evidence="1 2">
    <name type="scientific">Mytilus coruscus</name>
    <name type="common">Sea mussel</name>
    <dbReference type="NCBI Taxonomy" id="42192"/>
    <lineage>
        <taxon>Eukaryota</taxon>
        <taxon>Metazoa</taxon>
        <taxon>Spiralia</taxon>
        <taxon>Lophotrochozoa</taxon>
        <taxon>Mollusca</taxon>
        <taxon>Bivalvia</taxon>
        <taxon>Autobranchia</taxon>
        <taxon>Pteriomorphia</taxon>
        <taxon>Mytilida</taxon>
        <taxon>Mytiloidea</taxon>
        <taxon>Mytilidae</taxon>
        <taxon>Mytilinae</taxon>
        <taxon>Mytilus</taxon>
    </lineage>
</organism>
<reference evidence="1 2" key="1">
    <citation type="submission" date="2020-06" db="EMBL/GenBank/DDBJ databases">
        <authorList>
            <person name="Li R."/>
            <person name="Bekaert M."/>
        </authorList>
    </citation>
    <scope>NUCLEOTIDE SEQUENCE [LARGE SCALE GENOMIC DNA]</scope>
    <source>
        <strain evidence="2">wild</strain>
    </source>
</reference>
<evidence type="ECO:0000313" key="1">
    <source>
        <dbReference type="EMBL" id="CAC5399654.1"/>
    </source>
</evidence>
<dbReference type="Proteomes" id="UP000507470">
    <property type="component" value="Unassembled WGS sequence"/>
</dbReference>
<dbReference type="InterPro" id="IPR036770">
    <property type="entry name" value="Ankyrin_rpt-contain_sf"/>
</dbReference>
<gene>
    <name evidence="1" type="ORF">MCOR_33898</name>
</gene>
<dbReference type="SUPFAM" id="SSF48403">
    <property type="entry name" value="Ankyrin repeat"/>
    <property type="match status" value="1"/>
</dbReference>